<dbReference type="GO" id="GO:0070593">
    <property type="term" value="P:dendrite self-avoidance"/>
    <property type="evidence" value="ECO:0007669"/>
    <property type="project" value="TreeGrafter"/>
</dbReference>
<dbReference type="FunFam" id="2.60.40.10:FF:000032">
    <property type="entry name" value="palladin isoform X1"/>
    <property type="match status" value="1"/>
</dbReference>
<reference evidence="5 6" key="1">
    <citation type="journal article" date="2018" name="Gigascience">
        <title>Genomes of trombidid mites reveal novel predicted allergens and laterally-transferred genes associated with secondary metabolism.</title>
        <authorList>
            <person name="Dong X."/>
            <person name="Chaisiri K."/>
            <person name="Xia D."/>
            <person name="Armstrong S.D."/>
            <person name="Fang Y."/>
            <person name="Donnelly M.J."/>
            <person name="Kadowaki T."/>
            <person name="McGarry J.W."/>
            <person name="Darby A.C."/>
            <person name="Makepeace B.L."/>
        </authorList>
    </citation>
    <scope>NUCLEOTIDE SEQUENCE [LARGE SCALE GENOMIC DNA]</scope>
    <source>
        <strain evidence="5">UoL-UT</strain>
    </source>
</reference>
<organism evidence="5 6">
    <name type="scientific">Leptotrombidium deliense</name>
    <dbReference type="NCBI Taxonomy" id="299467"/>
    <lineage>
        <taxon>Eukaryota</taxon>
        <taxon>Metazoa</taxon>
        <taxon>Ecdysozoa</taxon>
        <taxon>Arthropoda</taxon>
        <taxon>Chelicerata</taxon>
        <taxon>Arachnida</taxon>
        <taxon>Acari</taxon>
        <taxon>Acariformes</taxon>
        <taxon>Trombidiformes</taxon>
        <taxon>Prostigmata</taxon>
        <taxon>Anystina</taxon>
        <taxon>Parasitengona</taxon>
        <taxon>Trombiculoidea</taxon>
        <taxon>Trombiculidae</taxon>
        <taxon>Leptotrombidium</taxon>
    </lineage>
</organism>
<dbReference type="Proteomes" id="UP000288716">
    <property type="component" value="Unassembled WGS sequence"/>
</dbReference>
<dbReference type="GO" id="GO:0007411">
    <property type="term" value="P:axon guidance"/>
    <property type="evidence" value="ECO:0007669"/>
    <property type="project" value="TreeGrafter"/>
</dbReference>
<dbReference type="GO" id="GO:0005886">
    <property type="term" value="C:plasma membrane"/>
    <property type="evidence" value="ECO:0007669"/>
    <property type="project" value="TreeGrafter"/>
</dbReference>
<evidence type="ECO:0000259" key="4">
    <source>
        <dbReference type="PROSITE" id="PS50853"/>
    </source>
</evidence>
<dbReference type="SUPFAM" id="SSF49265">
    <property type="entry name" value="Fibronectin type III"/>
    <property type="match status" value="1"/>
</dbReference>
<dbReference type="InterPro" id="IPR013783">
    <property type="entry name" value="Ig-like_fold"/>
</dbReference>
<dbReference type="PROSITE" id="PS50853">
    <property type="entry name" value="FN3"/>
    <property type="match status" value="1"/>
</dbReference>
<dbReference type="InterPro" id="IPR003961">
    <property type="entry name" value="FN3_dom"/>
</dbReference>
<evidence type="ECO:0000259" key="3">
    <source>
        <dbReference type="PROSITE" id="PS50835"/>
    </source>
</evidence>
<dbReference type="GO" id="GO:0098632">
    <property type="term" value="F:cell-cell adhesion mediator activity"/>
    <property type="evidence" value="ECO:0007669"/>
    <property type="project" value="TreeGrafter"/>
</dbReference>
<evidence type="ECO:0000256" key="2">
    <source>
        <dbReference type="ARBA" id="ARBA00023319"/>
    </source>
</evidence>
<evidence type="ECO:0000313" key="6">
    <source>
        <dbReference type="Proteomes" id="UP000288716"/>
    </source>
</evidence>
<dbReference type="GO" id="GO:0030424">
    <property type="term" value="C:axon"/>
    <property type="evidence" value="ECO:0007669"/>
    <property type="project" value="TreeGrafter"/>
</dbReference>
<dbReference type="PANTHER" id="PTHR10075:SF100">
    <property type="entry name" value="FASCICLIN-2"/>
    <property type="match status" value="1"/>
</dbReference>
<comment type="caution">
    <text evidence="5">The sequence shown here is derived from an EMBL/GenBank/DDBJ whole genome shotgun (WGS) entry which is preliminary data.</text>
</comment>
<dbReference type="PANTHER" id="PTHR10075">
    <property type="entry name" value="BASIGIN RELATED"/>
    <property type="match status" value="1"/>
</dbReference>
<dbReference type="AlphaFoldDB" id="A0A443S1V2"/>
<dbReference type="InterPro" id="IPR036179">
    <property type="entry name" value="Ig-like_dom_sf"/>
</dbReference>
<dbReference type="CDD" id="cd00063">
    <property type="entry name" value="FN3"/>
    <property type="match status" value="1"/>
</dbReference>
<dbReference type="OrthoDB" id="5985519at2759"/>
<dbReference type="Pfam" id="PF13927">
    <property type="entry name" value="Ig_3"/>
    <property type="match status" value="2"/>
</dbReference>
<dbReference type="SMART" id="SM00409">
    <property type="entry name" value="IG"/>
    <property type="match status" value="2"/>
</dbReference>
<gene>
    <name evidence="5" type="ORF">B4U80_11837</name>
</gene>
<keyword evidence="1" id="KW-1015">Disulfide bond</keyword>
<dbReference type="GO" id="GO:0007156">
    <property type="term" value="P:homophilic cell adhesion via plasma membrane adhesion molecules"/>
    <property type="evidence" value="ECO:0007669"/>
    <property type="project" value="TreeGrafter"/>
</dbReference>
<dbReference type="InterPro" id="IPR007110">
    <property type="entry name" value="Ig-like_dom"/>
</dbReference>
<dbReference type="PROSITE" id="PS50835">
    <property type="entry name" value="IG_LIKE"/>
    <property type="match status" value="3"/>
</dbReference>
<dbReference type="VEuPathDB" id="VectorBase:LDEU010521"/>
<dbReference type="STRING" id="299467.A0A443S1V2"/>
<feature type="domain" description="Ig-like" evidence="3">
    <location>
        <begin position="176"/>
        <end position="264"/>
    </location>
</feature>
<evidence type="ECO:0000256" key="1">
    <source>
        <dbReference type="ARBA" id="ARBA00023157"/>
    </source>
</evidence>
<dbReference type="Gene3D" id="2.60.40.10">
    <property type="entry name" value="Immunoglobulins"/>
    <property type="match status" value="3"/>
</dbReference>
<name>A0A443S1V2_9ACAR</name>
<dbReference type="SMART" id="SM00060">
    <property type="entry name" value="FN3"/>
    <property type="match status" value="1"/>
</dbReference>
<dbReference type="SMART" id="SM00408">
    <property type="entry name" value="IGc2"/>
    <property type="match status" value="2"/>
</dbReference>
<protein>
    <submittedName>
        <fullName evidence="5">Fasciclin-2-like protein</fullName>
    </submittedName>
</protein>
<feature type="domain" description="Ig-like" evidence="3">
    <location>
        <begin position="95"/>
        <end position="173"/>
    </location>
</feature>
<dbReference type="InterPro" id="IPR003599">
    <property type="entry name" value="Ig_sub"/>
</dbReference>
<dbReference type="InterPro" id="IPR036116">
    <property type="entry name" value="FN3_sf"/>
</dbReference>
<keyword evidence="2" id="KW-0393">Immunoglobulin domain</keyword>
<dbReference type="EMBL" id="NCKV01011867">
    <property type="protein sequence ID" value="RWS21519.1"/>
    <property type="molecule type" value="Genomic_DNA"/>
</dbReference>
<keyword evidence="6" id="KW-1185">Reference proteome</keyword>
<proteinExistence type="predicted"/>
<accession>A0A443S1V2</accession>
<feature type="domain" description="Ig-like" evidence="3">
    <location>
        <begin position="277"/>
        <end position="351"/>
    </location>
</feature>
<dbReference type="SUPFAM" id="SSF48726">
    <property type="entry name" value="Immunoglobulin"/>
    <property type="match status" value="3"/>
</dbReference>
<sequence length="482" mass="54323">MYGIFFDDCCTHQKIQKGQQNITVCRIRTHDKAAIAVTKDNQELDCVSYEFANGKIMLKGPLKEDSKGNYTIIVEIRNSNLKKNKSLIFEIVFPPEIRITANLTNVYEGESLVINCNVSGSPIPAIKWKKNDKYLNFTDSHLQIEKLKKSDDGEYHCFADNGEGLANESLFISVKIKAEIISFEHVSAIEGREASLICIVRGSPLPNVTIEAKYRQFSNSTQVQKTSNISQISVRKTLEIKNITFEDSREYICKVTQNEEIPLEINETTHLNVFAKPFIFINETKIKTVETTINLFCFVPSNYNLSVLWLQNNEFVIDEKMTGNVHNDSVTTSILSVNPSVNMFGNYSCQIMFCGETFRAKIDLIKLLPPSRPLNVTYATTHSSAILVIFVDPSGESEIDFVVYHISVNNGTLESSPNVYELIITEFEAITENPLIINITISDLDPDTNYVFELSLKNEAGESESITVNARTEEVNLKNINS</sequence>
<feature type="domain" description="Fibronectin type-III" evidence="4">
    <location>
        <begin position="369"/>
        <end position="475"/>
    </location>
</feature>
<dbReference type="InterPro" id="IPR003598">
    <property type="entry name" value="Ig_sub2"/>
</dbReference>
<evidence type="ECO:0000313" key="5">
    <source>
        <dbReference type="EMBL" id="RWS21519.1"/>
    </source>
</evidence>